<sequence length="261" mass="29132">MSCAAPTVRLLLLRWRPAAHSLGWQLCAASRLLPVHSALRTLPTCRGLHWTRALAAKDPAPAPTQPSADANVKLPMYDMPMWRQVRNLRFVFLVNVFCSTAVSLWVQGDDIYTVLVACGMMAAGFIPLAFIQLMYNSHVKSIRILGSLNKRAVARARKAERAGTSQIEFPVNRDTPLLVTRFSLTATDPQTPLFVRDLAAGPSRKYSVLWLYRSPAGLLHRFRVSKKIIQYHPDIRALDELIRKNSPQPARPADQPGPPHA</sequence>
<evidence type="ECO:0000313" key="1">
    <source>
        <dbReference type="EMBL" id="KAJ2801638.1"/>
    </source>
</evidence>
<keyword evidence="2" id="KW-1185">Reference proteome</keyword>
<name>A0ACC1L5K7_9FUNG</name>
<dbReference type="Proteomes" id="UP001140087">
    <property type="component" value="Unassembled WGS sequence"/>
</dbReference>
<dbReference type="EMBL" id="JANBUN010000740">
    <property type="protein sequence ID" value="KAJ2801638.1"/>
    <property type="molecule type" value="Genomic_DNA"/>
</dbReference>
<protein>
    <submittedName>
        <fullName evidence="1">Uncharacterized protein</fullName>
    </submittedName>
</protein>
<comment type="caution">
    <text evidence="1">The sequence shown here is derived from an EMBL/GenBank/DDBJ whole genome shotgun (WGS) entry which is preliminary data.</text>
</comment>
<evidence type="ECO:0000313" key="2">
    <source>
        <dbReference type="Proteomes" id="UP001140087"/>
    </source>
</evidence>
<organism evidence="1 2">
    <name type="scientific">Coemansia helicoidea</name>
    <dbReference type="NCBI Taxonomy" id="1286919"/>
    <lineage>
        <taxon>Eukaryota</taxon>
        <taxon>Fungi</taxon>
        <taxon>Fungi incertae sedis</taxon>
        <taxon>Zoopagomycota</taxon>
        <taxon>Kickxellomycotina</taxon>
        <taxon>Kickxellomycetes</taxon>
        <taxon>Kickxellales</taxon>
        <taxon>Kickxellaceae</taxon>
        <taxon>Coemansia</taxon>
    </lineage>
</organism>
<gene>
    <name evidence="1" type="ORF">H4R21_002726</name>
</gene>
<proteinExistence type="predicted"/>
<reference evidence="1" key="1">
    <citation type="submission" date="2022-07" db="EMBL/GenBank/DDBJ databases">
        <title>Phylogenomic reconstructions and comparative analyses of Kickxellomycotina fungi.</title>
        <authorList>
            <person name="Reynolds N.K."/>
            <person name="Stajich J.E."/>
            <person name="Barry K."/>
            <person name="Grigoriev I.V."/>
            <person name="Crous P."/>
            <person name="Smith M.E."/>
        </authorList>
    </citation>
    <scope>NUCLEOTIDE SEQUENCE</scope>
    <source>
        <strain evidence="1">BCRC 34780</strain>
    </source>
</reference>
<accession>A0ACC1L5K7</accession>